<reference evidence="2" key="1">
    <citation type="submission" date="2018-12" db="EMBL/GenBank/DDBJ databases">
        <title>Tengunoibacter tsumagoiensis gen. nov., sp. nov., Dictyobacter kobayashii sp. nov., D. alpinus sp. nov., and D. joshuensis sp. nov. and description of Dictyobacteraceae fam. nov. within the order Ktedonobacterales isolated from Tengu-no-mugimeshi.</title>
        <authorList>
            <person name="Wang C.M."/>
            <person name="Zheng Y."/>
            <person name="Sakai Y."/>
            <person name="Toyoda A."/>
            <person name="Minakuchi Y."/>
            <person name="Abe K."/>
            <person name="Yokota A."/>
            <person name="Yabe S."/>
        </authorList>
    </citation>
    <scope>NUCLEOTIDE SEQUENCE [LARGE SCALE GENOMIC DNA]</scope>
    <source>
        <strain evidence="2">Uno16</strain>
    </source>
</reference>
<organism evidence="1 2">
    <name type="scientific">Dictyobacter alpinus</name>
    <dbReference type="NCBI Taxonomy" id="2014873"/>
    <lineage>
        <taxon>Bacteria</taxon>
        <taxon>Bacillati</taxon>
        <taxon>Chloroflexota</taxon>
        <taxon>Ktedonobacteria</taxon>
        <taxon>Ktedonobacterales</taxon>
        <taxon>Dictyobacteraceae</taxon>
        <taxon>Dictyobacter</taxon>
    </lineage>
</organism>
<dbReference type="OrthoDB" id="152220at2"/>
<keyword evidence="2" id="KW-1185">Reference proteome</keyword>
<dbReference type="RefSeq" id="WP_126628694.1">
    <property type="nucleotide sequence ID" value="NZ_BIFT01000001.1"/>
</dbReference>
<sequence>MPELAFWIDVDNTLLDNDGIKDKQNEFLQAELGPDLTKLYWEIYEEVRAERSVVDIPLALQRLRERVPVEKLDEQTYQHVVSMFHNYPFAQALYPHSLETLRYLTTLGTVVIVSDGDLLYQAEKIFNSNISDVVEGRVMLFVHKQEHLDEIRQRYPADHWVVIDDKPQILFDIKQAMGDEVTTVFVRQGKYARESFPDNYIPDIDVEHIGDLQKFAAKNFWSRSHA</sequence>
<dbReference type="EMBL" id="BIFT01000001">
    <property type="protein sequence ID" value="GCE28481.1"/>
    <property type="molecule type" value="Genomic_DNA"/>
</dbReference>
<accession>A0A402BAP0</accession>
<evidence type="ECO:0008006" key="3">
    <source>
        <dbReference type="Google" id="ProtNLM"/>
    </source>
</evidence>
<gene>
    <name evidence="1" type="ORF">KDA_39650</name>
</gene>
<dbReference type="Proteomes" id="UP000287171">
    <property type="component" value="Unassembled WGS sequence"/>
</dbReference>
<dbReference type="Gene3D" id="3.40.50.1000">
    <property type="entry name" value="HAD superfamily/HAD-like"/>
    <property type="match status" value="1"/>
</dbReference>
<proteinExistence type="predicted"/>
<dbReference type="SUPFAM" id="SSF56784">
    <property type="entry name" value="HAD-like"/>
    <property type="match status" value="1"/>
</dbReference>
<comment type="caution">
    <text evidence="1">The sequence shown here is derived from an EMBL/GenBank/DDBJ whole genome shotgun (WGS) entry which is preliminary data.</text>
</comment>
<dbReference type="InterPro" id="IPR036412">
    <property type="entry name" value="HAD-like_sf"/>
</dbReference>
<dbReference type="AlphaFoldDB" id="A0A402BAP0"/>
<protein>
    <recommendedName>
        <fullName evidence="3">Haloacid dehalogenase</fullName>
    </recommendedName>
</protein>
<evidence type="ECO:0000313" key="1">
    <source>
        <dbReference type="EMBL" id="GCE28481.1"/>
    </source>
</evidence>
<name>A0A402BAP0_9CHLR</name>
<dbReference type="Gene3D" id="1.10.286.50">
    <property type="match status" value="1"/>
</dbReference>
<dbReference type="InterPro" id="IPR023214">
    <property type="entry name" value="HAD_sf"/>
</dbReference>
<evidence type="ECO:0000313" key="2">
    <source>
        <dbReference type="Proteomes" id="UP000287171"/>
    </source>
</evidence>